<accession>A0A2G5BIL6</accession>
<protein>
    <recommendedName>
        <fullName evidence="3">F-box domain-containing protein</fullName>
    </recommendedName>
</protein>
<dbReference type="OrthoDB" id="5547667at2759"/>
<evidence type="ECO:0000313" key="2">
    <source>
        <dbReference type="Proteomes" id="UP000242474"/>
    </source>
</evidence>
<keyword evidence="2" id="KW-1185">Reference proteome</keyword>
<dbReference type="AlphaFoldDB" id="A0A2G5BIL6"/>
<dbReference type="InterPro" id="IPR032675">
    <property type="entry name" value="LRR_dom_sf"/>
</dbReference>
<dbReference type="Gene3D" id="3.80.10.10">
    <property type="entry name" value="Ribonuclease Inhibitor"/>
    <property type="match status" value="1"/>
</dbReference>
<organism evidence="1 2">
    <name type="scientific">Coemansia reversa (strain ATCC 12441 / NRRL 1564)</name>
    <dbReference type="NCBI Taxonomy" id="763665"/>
    <lineage>
        <taxon>Eukaryota</taxon>
        <taxon>Fungi</taxon>
        <taxon>Fungi incertae sedis</taxon>
        <taxon>Zoopagomycota</taxon>
        <taxon>Kickxellomycotina</taxon>
        <taxon>Kickxellomycetes</taxon>
        <taxon>Kickxellales</taxon>
        <taxon>Kickxellaceae</taxon>
        <taxon>Coemansia</taxon>
    </lineage>
</organism>
<dbReference type="Proteomes" id="UP000242474">
    <property type="component" value="Unassembled WGS sequence"/>
</dbReference>
<sequence>MMMGRQVMLPDDILVLIFESMSCIDDEPQEAFKKNLVLLNVCQAWRHAAMPIAYREVFVHCETSDGCDYATLTEIYNTQKNLDTTYLVSNAQLVLSADCIEFVKVADISVCFHTNPLLAVDMVVDCLKSAANKWQNIRQLAVTMQPSAYASYRLLVDIDCYKNDITRSANEFCNLMPHVRRLGIQGANTNILARSLCDHLAGCYADQLNQLDCRHPIIQPDDVVFKELTDMSIDFDYEYRYGLPRVSAETLVSLKISNASAGHSWSAFSHEKDPTVINFPSLRFLDLTYNVGGGATLDSAEVTKYKHYNYITLNFPSLKVLYLTNMTKSCPLLQNAVLPSHMERLSITASTSVFEQASILGLPQVKHISLTVGSRARRDDDVFIFVRQILAQQQKSENTELIASNYRLPVHINDIEYISLTCLRIKAPISVDTMLAFIKRLRKLSSLSLYGLALDNIQSDITIPEVSLHSQNHLEPLDTNIKEISICYITGGYRSQEIVQVSAYLMLKIPSLRRFAIVHTLCKPLLDIVATYTPMYPHLENLRLQLDEYEECFYAGRPH</sequence>
<reference evidence="1 2" key="1">
    <citation type="journal article" date="2015" name="Genome Biol. Evol.">
        <title>Phylogenomic analyses indicate that early fungi evolved digesting cell walls of algal ancestors of land plants.</title>
        <authorList>
            <person name="Chang Y."/>
            <person name="Wang S."/>
            <person name="Sekimoto S."/>
            <person name="Aerts A.L."/>
            <person name="Choi C."/>
            <person name="Clum A."/>
            <person name="LaButti K.M."/>
            <person name="Lindquist E.A."/>
            <person name="Yee Ngan C."/>
            <person name="Ohm R.A."/>
            <person name="Salamov A.A."/>
            <person name="Grigoriev I.V."/>
            <person name="Spatafora J.W."/>
            <person name="Berbee M.L."/>
        </authorList>
    </citation>
    <scope>NUCLEOTIDE SEQUENCE [LARGE SCALE GENOMIC DNA]</scope>
    <source>
        <strain evidence="1 2">NRRL 1564</strain>
    </source>
</reference>
<dbReference type="SUPFAM" id="SSF52047">
    <property type="entry name" value="RNI-like"/>
    <property type="match status" value="1"/>
</dbReference>
<name>A0A2G5BIL6_COERN</name>
<gene>
    <name evidence="1" type="ORF">COEREDRAFT_84793</name>
</gene>
<proteinExistence type="predicted"/>
<evidence type="ECO:0008006" key="3">
    <source>
        <dbReference type="Google" id="ProtNLM"/>
    </source>
</evidence>
<dbReference type="EMBL" id="KZ303488">
    <property type="protein sequence ID" value="PIA18839.1"/>
    <property type="molecule type" value="Genomic_DNA"/>
</dbReference>
<evidence type="ECO:0000313" key="1">
    <source>
        <dbReference type="EMBL" id="PIA18839.1"/>
    </source>
</evidence>